<feature type="domain" description="NADP-dependent oxidoreductase" evidence="7">
    <location>
        <begin position="22"/>
        <end position="271"/>
    </location>
</feature>
<keyword evidence="9" id="KW-1185">Reference proteome</keyword>
<dbReference type="CDD" id="cd19071">
    <property type="entry name" value="AKR_AKR1-5-like"/>
    <property type="match status" value="1"/>
</dbReference>
<keyword evidence="3" id="KW-0560">Oxidoreductase</keyword>
<dbReference type="OrthoDB" id="9804790at2"/>
<feature type="binding site" evidence="5">
    <location>
        <position position="114"/>
    </location>
    <ligand>
        <name>substrate</name>
    </ligand>
</feature>
<name>A0A0R2MVH9_9LACO</name>
<organism evidence="8 9">
    <name type="scientific">Lacticaseibacillus saniviri JCM 17471 = DSM 24301</name>
    <dbReference type="NCBI Taxonomy" id="1293598"/>
    <lineage>
        <taxon>Bacteria</taxon>
        <taxon>Bacillati</taxon>
        <taxon>Bacillota</taxon>
        <taxon>Bacilli</taxon>
        <taxon>Lactobacillales</taxon>
        <taxon>Lactobacillaceae</taxon>
        <taxon>Lacticaseibacillus</taxon>
    </lineage>
</organism>
<dbReference type="PROSITE" id="PS00062">
    <property type="entry name" value="ALDOKETO_REDUCTASE_2"/>
    <property type="match status" value="1"/>
</dbReference>
<dbReference type="SUPFAM" id="SSF51430">
    <property type="entry name" value="NAD(P)-linked oxidoreductase"/>
    <property type="match status" value="1"/>
</dbReference>
<evidence type="ECO:0000313" key="9">
    <source>
        <dbReference type="Proteomes" id="UP000050969"/>
    </source>
</evidence>
<protein>
    <submittedName>
        <fullName evidence="8">Aldo keto reductase family oxidoreductase</fullName>
    </submittedName>
</protein>
<dbReference type="Proteomes" id="UP000050969">
    <property type="component" value="Unassembled WGS sequence"/>
</dbReference>
<dbReference type="PROSITE" id="PS00798">
    <property type="entry name" value="ALDOKETO_REDUCTASE_1"/>
    <property type="match status" value="1"/>
</dbReference>
<dbReference type="PANTHER" id="PTHR43827">
    <property type="entry name" value="2,5-DIKETO-D-GLUCONIC ACID REDUCTASE"/>
    <property type="match status" value="1"/>
</dbReference>
<dbReference type="EMBL" id="JQCE01000038">
    <property type="protein sequence ID" value="KRO16370.1"/>
    <property type="molecule type" value="Genomic_DNA"/>
</dbReference>
<evidence type="ECO:0000259" key="7">
    <source>
        <dbReference type="Pfam" id="PF00248"/>
    </source>
</evidence>
<keyword evidence="2" id="KW-0521">NADP</keyword>
<accession>A0A0R2MVH9</accession>
<dbReference type="Gene3D" id="3.20.20.100">
    <property type="entry name" value="NADP-dependent oxidoreductase domain"/>
    <property type="match status" value="1"/>
</dbReference>
<evidence type="ECO:0000256" key="6">
    <source>
        <dbReference type="PIRSR" id="PIRSR000097-3"/>
    </source>
</evidence>
<dbReference type="STRING" id="1293598.IV56_GL001152"/>
<reference evidence="8 9" key="1">
    <citation type="journal article" date="2015" name="Genome Announc.">
        <title>Expanding the biotechnology potential of lactobacilli through comparative genomics of 213 strains and associated genera.</title>
        <authorList>
            <person name="Sun Z."/>
            <person name="Harris H.M."/>
            <person name="McCann A."/>
            <person name="Guo C."/>
            <person name="Argimon S."/>
            <person name="Zhang W."/>
            <person name="Yang X."/>
            <person name="Jeffery I.B."/>
            <person name="Cooney J.C."/>
            <person name="Kagawa T.F."/>
            <person name="Liu W."/>
            <person name="Song Y."/>
            <person name="Salvetti E."/>
            <person name="Wrobel A."/>
            <person name="Rasinkangas P."/>
            <person name="Parkhill J."/>
            <person name="Rea M.C."/>
            <person name="O'Sullivan O."/>
            <person name="Ritari J."/>
            <person name="Douillard F.P."/>
            <person name="Paul Ross R."/>
            <person name="Yang R."/>
            <person name="Briner A.E."/>
            <person name="Felis G.E."/>
            <person name="de Vos W.M."/>
            <person name="Barrangou R."/>
            <person name="Klaenhammer T.R."/>
            <person name="Caufield P.W."/>
            <person name="Cui Y."/>
            <person name="Zhang H."/>
            <person name="O'Toole P.W."/>
        </authorList>
    </citation>
    <scope>NUCLEOTIDE SEQUENCE [LARGE SCALE GENOMIC DNA]</scope>
    <source>
        <strain evidence="8 9">DSM 24301</strain>
    </source>
</reference>
<evidence type="ECO:0000256" key="3">
    <source>
        <dbReference type="ARBA" id="ARBA00023002"/>
    </source>
</evidence>
<comment type="caution">
    <text evidence="8">The sequence shown here is derived from an EMBL/GenBank/DDBJ whole genome shotgun (WGS) entry which is preliminary data.</text>
</comment>
<dbReference type="PANTHER" id="PTHR43827:SF3">
    <property type="entry name" value="NADP-DEPENDENT OXIDOREDUCTASE DOMAIN-CONTAINING PROTEIN"/>
    <property type="match status" value="1"/>
</dbReference>
<dbReference type="RefSeq" id="WP_054777311.1">
    <property type="nucleotide sequence ID" value="NZ_BBBX01000011.1"/>
</dbReference>
<dbReference type="GO" id="GO:0016616">
    <property type="term" value="F:oxidoreductase activity, acting on the CH-OH group of donors, NAD or NADP as acceptor"/>
    <property type="evidence" value="ECO:0007669"/>
    <property type="project" value="UniProtKB-ARBA"/>
</dbReference>
<dbReference type="PIRSF" id="PIRSF000097">
    <property type="entry name" value="AKR"/>
    <property type="match status" value="1"/>
</dbReference>
<feature type="site" description="Lowers pKa of active site Tyr" evidence="6">
    <location>
        <position position="81"/>
    </location>
</feature>
<dbReference type="InterPro" id="IPR023210">
    <property type="entry name" value="NADP_OxRdtase_dom"/>
</dbReference>
<evidence type="ECO:0000256" key="4">
    <source>
        <dbReference type="PIRSR" id="PIRSR000097-1"/>
    </source>
</evidence>
<proteinExistence type="inferred from homology"/>
<dbReference type="Pfam" id="PF00248">
    <property type="entry name" value="Aldo_ket_red"/>
    <property type="match status" value="1"/>
</dbReference>
<dbReference type="InterPro" id="IPR018170">
    <property type="entry name" value="Aldo/ket_reductase_CS"/>
</dbReference>
<evidence type="ECO:0000313" key="8">
    <source>
        <dbReference type="EMBL" id="KRO16370.1"/>
    </source>
</evidence>
<evidence type="ECO:0000256" key="5">
    <source>
        <dbReference type="PIRSR" id="PIRSR000097-2"/>
    </source>
</evidence>
<dbReference type="PROSITE" id="PS00063">
    <property type="entry name" value="ALDOKETO_REDUCTASE_3"/>
    <property type="match status" value="1"/>
</dbReference>
<dbReference type="InterPro" id="IPR020471">
    <property type="entry name" value="AKR"/>
</dbReference>
<dbReference type="FunFam" id="3.20.20.100:FF:000015">
    <property type="entry name" value="Oxidoreductase, aldo/keto reductase family"/>
    <property type="match status" value="1"/>
</dbReference>
<feature type="active site" description="Proton donor" evidence="4">
    <location>
        <position position="56"/>
    </location>
</feature>
<evidence type="ECO:0000256" key="1">
    <source>
        <dbReference type="ARBA" id="ARBA00007905"/>
    </source>
</evidence>
<dbReference type="PRINTS" id="PR00069">
    <property type="entry name" value="ALDKETRDTASE"/>
</dbReference>
<evidence type="ECO:0000256" key="2">
    <source>
        <dbReference type="ARBA" id="ARBA00022857"/>
    </source>
</evidence>
<dbReference type="AlphaFoldDB" id="A0A0R2MVH9"/>
<gene>
    <name evidence="8" type="ORF">IV56_GL001152</name>
</gene>
<sequence>MTHLTKLTDVQTLSNGVEIPIVGFGTWQTPDGDVAKASVEAALAAGYRHIDTAAAYGNEESVGAGLKASGLNRHDYFLTTKLWNSDHGYQEALKAVDQSLLRLDTDYLDLYLIHWPNPAALRDQFDNQIAETWRAMEEILKSGKARAIGVSNFRVHHFDTLMKTASVAPMVNQIFLNPSDLQPEVVAYNEAHNIISEAYSPLGTGKIFDVPALQKMAERYNKSVAQLVLRWSLQHDFVPLPKSVHADRINENAELFDFELSHHDMELIDQLHGVAGEATDPDTATF</sequence>
<comment type="similarity">
    <text evidence="1">Belongs to the aldo/keto reductase family.</text>
</comment>
<dbReference type="PATRIC" id="fig|1293598.4.peg.1215"/>
<dbReference type="InterPro" id="IPR036812">
    <property type="entry name" value="NAD(P)_OxRdtase_dom_sf"/>
</dbReference>